<evidence type="ECO:0000313" key="2">
    <source>
        <dbReference type="Proteomes" id="UP000192674"/>
    </source>
</evidence>
<name>A0A1W2FPK5_KIBAR</name>
<proteinExistence type="predicted"/>
<gene>
    <name evidence="1" type="ORF">SAMN05661093_08066</name>
</gene>
<accession>A0A1W2FPK5</accession>
<evidence type="ECO:0000313" key="1">
    <source>
        <dbReference type="EMBL" id="SMD23538.1"/>
    </source>
</evidence>
<dbReference type="EMBL" id="FWXV01000009">
    <property type="protein sequence ID" value="SMD23538.1"/>
    <property type="molecule type" value="Genomic_DNA"/>
</dbReference>
<reference evidence="1 2" key="1">
    <citation type="submission" date="2017-04" db="EMBL/GenBank/DDBJ databases">
        <authorList>
            <person name="Afonso C.L."/>
            <person name="Miller P.J."/>
            <person name="Scott M.A."/>
            <person name="Spackman E."/>
            <person name="Goraichik I."/>
            <person name="Dimitrov K.M."/>
            <person name="Suarez D.L."/>
            <person name="Swayne D.E."/>
        </authorList>
    </citation>
    <scope>NUCLEOTIDE SEQUENCE [LARGE SCALE GENOMIC DNA]</scope>
    <source>
        <strain evidence="1 2">DSM 43828</strain>
    </source>
</reference>
<sequence>MPFVSLCLARRWRGHEKFLFTMRMSFSDKAIRRVMSSQGQETFFAGHVAACIELGWAGRCDPLRQLLHRANFGAENLVVFHGSTEVARHPG</sequence>
<dbReference type="AlphaFoldDB" id="A0A1W2FPK5"/>
<dbReference type="Proteomes" id="UP000192674">
    <property type="component" value="Unassembled WGS sequence"/>
</dbReference>
<protein>
    <submittedName>
        <fullName evidence="1">Uncharacterized protein</fullName>
    </submittedName>
</protein>
<keyword evidence="2" id="KW-1185">Reference proteome</keyword>
<organism evidence="1 2">
    <name type="scientific">Kibdelosporangium aridum</name>
    <dbReference type="NCBI Taxonomy" id="2030"/>
    <lineage>
        <taxon>Bacteria</taxon>
        <taxon>Bacillati</taxon>
        <taxon>Actinomycetota</taxon>
        <taxon>Actinomycetes</taxon>
        <taxon>Pseudonocardiales</taxon>
        <taxon>Pseudonocardiaceae</taxon>
        <taxon>Kibdelosporangium</taxon>
    </lineage>
</organism>